<comment type="caution">
    <text evidence="1">The sequence shown here is derived from an EMBL/GenBank/DDBJ whole genome shotgun (WGS) entry which is preliminary data.</text>
</comment>
<name>A0A0F9RYT3_9ZZZZ</name>
<reference evidence="1" key="1">
    <citation type="journal article" date="2015" name="Nature">
        <title>Complex archaea that bridge the gap between prokaryotes and eukaryotes.</title>
        <authorList>
            <person name="Spang A."/>
            <person name="Saw J.H."/>
            <person name="Jorgensen S.L."/>
            <person name="Zaremba-Niedzwiedzka K."/>
            <person name="Martijn J."/>
            <person name="Lind A.E."/>
            <person name="van Eijk R."/>
            <person name="Schleper C."/>
            <person name="Guy L."/>
            <person name="Ettema T.J."/>
        </authorList>
    </citation>
    <scope>NUCLEOTIDE SEQUENCE</scope>
</reference>
<evidence type="ECO:0000313" key="1">
    <source>
        <dbReference type="EMBL" id="KKN60034.1"/>
    </source>
</evidence>
<dbReference type="AlphaFoldDB" id="A0A0F9RYT3"/>
<proteinExistence type="predicted"/>
<gene>
    <name evidence="1" type="ORF">LCGC14_0536210</name>
</gene>
<organism evidence="1">
    <name type="scientific">marine sediment metagenome</name>
    <dbReference type="NCBI Taxonomy" id="412755"/>
    <lineage>
        <taxon>unclassified sequences</taxon>
        <taxon>metagenomes</taxon>
        <taxon>ecological metagenomes</taxon>
    </lineage>
</organism>
<protein>
    <submittedName>
        <fullName evidence="1">Uncharacterized protein</fullName>
    </submittedName>
</protein>
<accession>A0A0F9RYT3</accession>
<dbReference type="EMBL" id="LAZR01000707">
    <property type="protein sequence ID" value="KKN60034.1"/>
    <property type="molecule type" value="Genomic_DNA"/>
</dbReference>
<sequence>MGVVSASGAFELEVIPDGVNPDYYKHTAVDPLPGILWRPHWSSSTETLIIIEAWSGGTGPYTIFEKVVSGIWVTSFTDGDYGGTGTVVITNAPSGPAKATSPTPSHQAVDIILGYGNLSWQAG</sequence>